<evidence type="ECO:0000256" key="5">
    <source>
        <dbReference type="ARBA" id="ARBA00022503"/>
    </source>
</evidence>
<dbReference type="CDD" id="cd00685">
    <property type="entry name" value="Trans_IPPS_HT"/>
    <property type="match status" value="1"/>
</dbReference>
<dbReference type="Gene3D" id="3.40.800.10">
    <property type="entry name" value="Ureohydrolase domain"/>
    <property type="match status" value="2"/>
</dbReference>
<dbReference type="GO" id="GO:0004053">
    <property type="term" value="F:arginase activity"/>
    <property type="evidence" value="ECO:0007669"/>
    <property type="project" value="InterPro"/>
</dbReference>
<evidence type="ECO:0008006" key="16">
    <source>
        <dbReference type="Google" id="ProtNLM"/>
    </source>
</evidence>
<evidence type="ECO:0000256" key="8">
    <source>
        <dbReference type="ARBA" id="ARBA00022801"/>
    </source>
</evidence>
<dbReference type="InterPro" id="IPR033749">
    <property type="entry name" value="Polyprenyl_synt_CS"/>
</dbReference>
<keyword evidence="13" id="KW-0472">Membrane</keyword>
<comment type="similarity">
    <text evidence="4">Belongs to the FPP/GGPP synthase family.</text>
</comment>
<evidence type="ECO:0000256" key="9">
    <source>
        <dbReference type="ARBA" id="ARBA00022842"/>
    </source>
</evidence>
<dbReference type="GO" id="GO:0046872">
    <property type="term" value="F:metal ion binding"/>
    <property type="evidence" value="ECO:0007669"/>
    <property type="project" value="UniProtKB-KW"/>
</dbReference>
<keyword evidence="7" id="KW-0479">Metal-binding</keyword>
<dbReference type="InterPro" id="IPR029058">
    <property type="entry name" value="AB_hydrolase_fold"/>
</dbReference>
<organism evidence="14 15">
    <name type="scientific">Venturia inaequalis</name>
    <name type="common">Apple scab fungus</name>
    <dbReference type="NCBI Taxonomy" id="5025"/>
    <lineage>
        <taxon>Eukaryota</taxon>
        <taxon>Fungi</taxon>
        <taxon>Dikarya</taxon>
        <taxon>Ascomycota</taxon>
        <taxon>Pezizomycotina</taxon>
        <taxon>Dothideomycetes</taxon>
        <taxon>Pleosporomycetidae</taxon>
        <taxon>Venturiales</taxon>
        <taxon>Venturiaceae</taxon>
        <taxon>Venturia</taxon>
    </lineage>
</organism>
<dbReference type="InterPro" id="IPR006035">
    <property type="entry name" value="Ureohydrolase"/>
</dbReference>
<dbReference type="Proteomes" id="UP000433883">
    <property type="component" value="Unassembled WGS sequence"/>
</dbReference>
<keyword evidence="5" id="KW-0056">Arginine metabolism</keyword>
<feature type="transmembrane region" description="Helical" evidence="13">
    <location>
        <begin position="818"/>
        <end position="840"/>
    </location>
</feature>
<evidence type="ECO:0000256" key="4">
    <source>
        <dbReference type="ARBA" id="ARBA00006706"/>
    </source>
</evidence>
<keyword evidence="11" id="KW-0414">Isoprene biosynthesis</keyword>
<keyword evidence="13" id="KW-0812">Transmembrane</keyword>
<comment type="cofactor">
    <cofactor evidence="1">
        <name>Mn(2+)</name>
        <dbReference type="ChEBI" id="CHEBI:29035"/>
    </cofactor>
</comment>
<name>A0A8H3YX92_VENIN</name>
<dbReference type="InterPro" id="IPR014033">
    <property type="entry name" value="Arginase"/>
</dbReference>
<evidence type="ECO:0000313" key="15">
    <source>
        <dbReference type="Proteomes" id="UP000433883"/>
    </source>
</evidence>
<dbReference type="Pfam" id="PF00491">
    <property type="entry name" value="Arginase"/>
    <property type="match status" value="1"/>
</dbReference>
<evidence type="ECO:0000256" key="7">
    <source>
        <dbReference type="ARBA" id="ARBA00022723"/>
    </source>
</evidence>
<dbReference type="InterPro" id="IPR000092">
    <property type="entry name" value="Polyprenyl_synt"/>
</dbReference>
<dbReference type="GO" id="GO:0008299">
    <property type="term" value="P:isoprenoid biosynthetic process"/>
    <property type="evidence" value="ECO:0007669"/>
    <property type="project" value="UniProtKB-KW"/>
</dbReference>
<dbReference type="InterPro" id="IPR020855">
    <property type="entry name" value="Ureohydrolase_Mn_BS"/>
</dbReference>
<evidence type="ECO:0000313" key="14">
    <source>
        <dbReference type="EMBL" id="KAE9973122.1"/>
    </source>
</evidence>
<dbReference type="PANTHER" id="PTHR12001:SF69">
    <property type="entry name" value="ALL TRANS-POLYPRENYL-DIPHOSPHATE SYNTHASE PDSS1"/>
    <property type="match status" value="1"/>
</dbReference>
<evidence type="ECO:0000256" key="1">
    <source>
        <dbReference type="ARBA" id="ARBA00001936"/>
    </source>
</evidence>
<evidence type="ECO:0000256" key="6">
    <source>
        <dbReference type="ARBA" id="ARBA00022679"/>
    </source>
</evidence>
<comment type="cofactor">
    <cofactor evidence="2">
        <name>Mg(2+)</name>
        <dbReference type="ChEBI" id="CHEBI:18420"/>
    </cofactor>
</comment>
<dbReference type="SUPFAM" id="SSF48576">
    <property type="entry name" value="Terpenoid synthases"/>
    <property type="match status" value="1"/>
</dbReference>
<evidence type="ECO:0000256" key="12">
    <source>
        <dbReference type="PROSITE-ProRule" id="PRU00742"/>
    </source>
</evidence>
<comment type="pathway">
    <text evidence="3">Nitrogen metabolism; urea cycle; L-ornithine and urea from L-arginine: step 1/1.</text>
</comment>
<keyword evidence="9" id="KW-0460">Magnesium</keyword>
<accession>A0A8H3YX92</accession>
<dbReference type="SUPFAM" id="SSF53474">
    <property type="entry name" value="alpha/beta-Hydrolases"/>
    <property type="match status" value="1"/>
</dbReference>
<dbReference type="GO" id="GO:0043386">
    <property type="term" value="P:mycotoxin biosynthetic process"/>
    <property type="evidence" value="ECO:0007669"/>
    <property type="project" value="UniProtKB-ARBA"/>
</dbReference>
<keyword evidence="13" id="KW-1133">Transmembrane helix</keyword>
<keyword evidence="8" id="KW-0378">Hydrolase</keyword>
<dbReference type="EMBL" id="WNWQ01000242">
    <property type="protein sequence ID" value="KAE9973122.1"/>
    <property type="molecule type" value="Genomic_DNA"/>
</dbReference>
<dbReference type="GO" id="GO:1990234">
    <property type="term" value="C:transferase complex"/>
    <property type="evidence" value="ECO:0007669"/>
    <property type="project" value="TreeGrafter"/>
</dbReference>
<comment type="similarity">
    <text evidence="12">Belongs to the arginase family.</text>
</comment>
<sequence length="1277" mass="140459">MTSAPTLQPKFLPTRNQLGVVAVGFSGGQCKPGVDAAPMALIEAGLIDQLKDDLEFQVTYDGQVHSYSEIMPKEDPDHRNMKKPRAVSAVTKKLSQQVYDHAKEGRFVLTLGGDHSIAIGTISGTAKACRERLNGREMAVIWVDAHADINTPETSDSGNIHGMPAAFLTGLAKEADPDMFGWIQEDQKISVKKLVHGIGKVMDMALGWIGTDTPIHLTFDIDALDPQWAPSTGTAVRGGLTLREGDYIAESVAETGSLIALDLVEVNPSLESEGASETIRAGCSIIAYNIPIDFPISRRFEQSQRSYHETTTHASDALAQAIHHFYTDTALPAVSAAKQIVGNGGQDSASPIGIDPLRTVAKEMKFLTKNIRQLLGSGHPTLDRAAKYYTQSEGKYVRPMLVLLMSRATALTPKLPREFPPPTHHTVNSSISPDFILNDANPAENLPLSASDETLYRPGDSDILPSQRRLAEITELIHTASLLHDDVIDDSTSRRSNPSANIAFGNKMAVLAGDFLLGRASVALARLRDPEVTELLATVIANLVEGEFMQLKNTARDEKNPVYTPDTLNYYLQKTYLKSASLISKSCRAAALLGQTSPEVVDAAYTYGKNLGLAFQLVDDMLDYTISEEELGKPAGADLELGLATAPLLFAWERNSELGTLVGRKFSKDGDVQKARELVLASDGLNQTRALAQNFVDSAVDAIQFFPESDAKQGLIEMCNKGNMAIPKKEILVKPVRKLGRALSDGYYSASYIPDQSDPLGLAVTEAVRHGPFFLAFRDLWTCVTMFTLFPGLITPFWTSNPQDEFYLGWGPNIMGLFLLSLASVFEVVVLLVCVPMFLFLPGPVSVLLFFGGQVAIHLICFPLQGPSKIWSKTPTDPEVIKQHQRLSEERWFFLNGCCVSGHNVQQNVDVLSETFGRPIFAIHNRTYGVLGDLFECILQRAFDLFTEETRVCYEYIKSYCADPDIEKVVLIAHSQGCIMAAQILDQLYVDLPADAIAKLEVYTFGNAASHFNNPLRKISPSPGSIDSQNMPSIKNGGTAILSSPTNKESDMISLDSSSRSTRPPKISEMLPERVIAHIEHYCNSQDMVTRWGALFSAKSILQNRFCGHIFINEGASGHMLNQHYLSDMFPLHHKRAGADHRSGTSSDSKHHGMPFLDRIVNLDTATVTQRSSEAKHQLAVMRHDSQTEYDDHSHQAHEVHVDDVHHIQSQAEHTEMTLKLGEGTRLTSADLSGAEGSRISIIQRHEIEEARLYKGKTVRQLSRLWRYLDGGDPDRS</sequence>
<dbReference type="SFLD" id="SFLDS00005">
    <property type="entry name" value="Isoprenoid_Synthase_Type_I"/>
    <property type="match status" value="1"/>
</dbReference>
<dbReference type="GO" id="GO:0006744">
    <property type="term" value="P:ubiquinone biosynthetic process"/>
    <property type="evidence" value="ECO:0007669"/>
    <property type="project" value="TreeGrafter"/>
</dbReference>
<evidence type="ECO:0000256" key="2">
    <source>
        <dbReference type="ARBA" id="ARBA00001946"/>
    </source>
</evidence>
<dbReference type="CDD" id="cd09989">
    <property type="entry name" value="Arginase"/>
    <property type="match status" value="1"/>
</dbReference>
<dbReference type="Gene3D" id="1.10.600.10">
    <property type="entry name" value="Farnesyl Diphosphate Synthase"/>
    <property type="match status" value="1"/>
</dbReference>
<dbReference type="InterPro" id="IPR008949">
    <property type="entry name" value="Isoprenoid_synthase_dom_sf"/>
</dbReference>
<keyword evidence="6" id="KW-0808">Transferase</keyword>
<feature type="transmembrane region" description="Helical" evidence="13">
    <location>
        <begin position="847"/>
        <end position="866"/>
    </location>
</feature>
<dbReference type="PROSITE" id="PS00444">
    <property type="entry name" value="POLYPRENYL_SYNTHASE_2"/>
    <property type="match status" value="1"/>
</dbReference>
<dbReference type="Pfam" id="PF00348">
    <property type="entry name" value="polyprenyl_synt"/>
    <property type="match status" value="1"/>
</dbReference>
<evidence type="ECO:0000256" key="3">
    <source>
        <dbReference type="ARBA" id="ARBA00005098"/>
    </source>
</evidence>
<keyword evidence="10" id="KW-0464">Manganese</keyword>
<gene>
    <name evidence="14" type="ORF">BLS_003749</name>
</gene>
<reference evidence="14 15" key="1">
    <citation type="submission" date="2019-11" db="EMBL/GenBank/DDBJ databases">
        <title>Venturia inaequalis Genome Resource.</title>
        <authorList>
            <person name="Lichtner F.J."/>
        </authorList>
    </citation>
    <scope>NUCLEOTIDE SEQUENCE [LARGE SCALE GENOMIC DNA]</scope>
    <source>
        <strain evidence="14">Bline_iso_100314</strain>
    </source>
</reference>
<evidence type="ECO:0000256" key="13">
    <source>
        <dbReference type="SAM" id="Phobius"/>
    </source>
</evidence>
<dbReference type="InterPro" id="IPR023696">
    <property type="entry name" value="Ureohydrolase_dom_sf"/>
</dbReference>
<comment type="caution">
    <text evidence="14">The sequence shown here is derived from an EMBL/GenBank/DDBJ whole genome shotgun (WGS) entry which is preliminary data.</text>
</comment>
<dbReference type="GO" id="GO:0046165">
    <property type="term" value="P:alcohol biosynthetic process"/>
    <property type="evidence" value="ECO:0007669"/>
    <property type="project" value="UniProtKB-ARBA"/>
</dbReference>
<dbReference type="PROSITE" id="PS51409">
    <property type="entry name" value="ARGINASE_2"/>
    <property type="match status" value="1"/>
</dbReference>
<evidence type="ECO:0000256" key="10">
    <source>
        <dbReference type="ARBA" id="ARBA00023211"/>
    </source>
</evidence>
<dbReference type="AlphaFoldDB" id="A0A8H3YX92"/>
<dbReference type="GO" id="GO:0004659">
    <property type="term" value="F:prenyltransferase activity"/>
    <property type="evidence" value="ECO:0007669"/>
    <property type="project" value="InterPro"/>
</dbReference>
<dbReference type="PROSITE" id="PS01053">
    <property type="entry name" value="ARGINASE_1"/>
    <property type="match status" value="1"/>
</dbReference>
<dbReference type="GO" id="GO:0000050">
    <property type="term" value="P:urea cycle"/>
    <property type="evidence" value="ECO:0007669"/>
    <property type="project" value="UniProtKB-UniPathway"/>
</dbReference>
<proteinExistence type="inferred from homology"/>
<dbReference type="GO" id="GO:0006525">
    <property type="term" value="P:arginine metabolic process"/>
    <property type="evidence" value="ECO:0007669"/>
    <property type="project" value="UniProtKB-KW"/>
</dbReference>
<protein>
    <recommendedName>
        <fullName evidence="16">Arginase</fullName>
    </recommendedName>
</protein>
<dbReference type="PANTHER" id="PTHR12001">
    <property type="entry name" value="GERANYLGERANYL PYROPHOSPHATE SYNTHASE"/>
    <property type="match status" value="1"/>
</dbReference>
<dbReference type="UniPathway" id="UPA00158">
    <property type="reaction ID" value="UER00270"/>
</dbReference>
<dbReference type="SUPFAM" id="SSF52768">
    <property type="entry name" value="Arginase/deacetylase"/>
    <property type="match status" value="1"/>
</dbReference>
<evidence type="ECO:0000256" key="11">
    <source>
        <dbReference type="ARBA" id="ARBA00023229"/>
    </source>
</evidence>